<dbReference type="GO" id="GO:0005737">
    <property type="term" value="C:cytoplasm"/>
    <property type="evidence" value="ECO:0007669"/>
    <property type="project" value="TreeGrafter"/>
</dbReference>
<dbReference type="InterPro" id="IPR017941">
    <property type="entry name" value="Rieske_2Fe-2S"/>
</dbReference>
<dbReference type="EMBL" id="JAUUTY010000007">
    <property type="protein sequence ID" value="KAK1604844.1"/>
    <property type="molecule type" value="Genomic_DNA"/>
</dbReference>
<dbReference type="SUPFAM" id="SSF50022">
    <property type="entry name" value="ISP domain"/>
    <property type="match status" value="1"/>
</dbReference>
<evidence type="ECO:0000313" key="13">
    <source>
        <dbReference type="EMBL" id="KAK1604844.1"/>
    </source>
</evidence>
<dbReference type="PANTHER" id="PTHR21266">
    <property type="entry name" value="IRON-SULFUR DOMAIN CONTAINING PROTEIN"/>
    <property type="match status" value="1"/>
</dbReference>
<keyword evidence="2" id="KW-0812">Transmembrane</keyword>
<dbReference type="SUPFAM" id="SSF55961">
    <property type="entry name" value="Bet v1-like"/>
    <property type="match status" value="1"/>
</dbReference>
<dbReference type="GO" id="GO:0051537">
    <property type="term" value="F:2 iron, 2 sulfur cluster binding"/>
    <property type="evidence" value="ECO:0007669"/>
    <property type="project" value="UniProtKB-KW"/>
</dbReference>
<keyword evidence="14" id="KW-1185">Reference proteome</keyword>
<gene>
    <name evidence="13" type="ORF">QYE76_028517</name>
</gene>
<dbReference type="PROSITE" id="PS51296">
    <property type="entry name" value="RIESKE"/>
    <property type="match status" value="1"/>
</dbReference>
<evidence type="ECO:0000256" key="6">
    <source>
        <dbReference type="ARBA" id="ARBA00022989"/>
    </source>
</evidence>
<keyword evidence="9" id="KW-0411">Iron-sulfur</keyword>
<evidence type="ECO:0000256" key="11">
    <source>
        <dbReference type="SAM" id="MobiDB-lite"/>
    </source>
</evidence>
<feature type="region of interest" description="Disordered" evidence="11">
    <location>
        <begin position="15"/>
        <end position="51"/>
    </location>
</feature>
<protein>
    <recommendedName>
        <fullName evidence="12">Rieske domain-containing protein</fullName>
    </recommendedName>
</protein>
<feature type="compositionally biased region" description="Low complexity" evidence="11">
    <location>
        <begin position="27"/>
        <end position="36"/>
    </location>
</feature>
<comment type="subcellular location">
    <subcellularLocation>
        <location evidence="1">Membrane</location>
    </subcellularLocation>
</comment>
<sequence>MNPIALLLVPRARPSLPLPPRTPAPAPNSTRAARLAPARRQRARLSSPVSAAPRGEEVERFDWLDQWYPFAPVCDLDPGAPHGKTVLGLRVVAWHDRAVGEWRVFDDTCPHRLAPLSEGRIDGKGRLQCVYHGWCFDGSGSCQFIPQAPALGPPVHKNSKACVASYPSVVQNNIFWFYPRADAEHRDVLLRKRPPFIPEIDDPSFATMFTIRDLSYGYDVLLENFMDPVHVPYAHKVLLGKPAATALGPDMGMVGKLHNKEDPGRYVAPCPHLT</sequence>
<feature type="compositionally biased region" description="Pro residues" evidence="11">
    <location>
        <begin position="16"/>
        <end position="26"/>
    </location>
</feature>
<reference evidence="13" key="1">
    <citation type="submission" date="2023-07" db="EMBL/GenBank/DDBJ databases">
        <title>A chromosome-level genome assembly of Lolium multiflorum.</title>
        <authorList>
            <person name="Chen Y."/>
            <person name="Copetti D."/>
            <person name="Kolliker R."/>
            <person name="Studer B."/>
        </authorList>
    </citation>
    <scope>NUCLEOTIDE SEQUENCE</scope>
    <source>
        <strain evidence="13">02402/16</strain>
        <tissue evidence="13">Leaf</tissue>
    </source>
</reference>
<dbReference type="Pfam" id="PF00355">
    <property type="entry name" value="Rieske"/>
    <property type="match status" value="1"/>
</dbReference>
<evidence type="ECO:0000256" key="7">
    <source>
        <dbReference type="ARBA" id="ARBA00023002"/>
    </source>
</evidence>
<dbReference type="AlphaFoldDB" id="A0AAD8QPF0"/>
<dbReference type="Proteomes" id="UP001231189">
    <property type="component" value="Unassembled WGS sequence"/>
</dbReference>
<accession>A0AAD8QPF0</accession>
<evidence type="ECO:0000256" key="2">
    <source>
        <dbReference type="ARBA" id="ARBA00022692"/>
    </source>
</evidence>
<dbReference type="Gene3D" id="2.102.10.10">
    <property type="entry name" value="Rieske [2Fe-2S] iron-sulphur domain"/>
    <property type="match status" value="1"/>
</dbReference>
<evidence type="ECO:0000313" key="14">
    <source>
        <dbReference type="Proteomes" id="UP001231189"/>
    </source>
</evidence>
<evidence type="ECO:0000259" key="12">
    <source>
        <dbReference type="PROSITE" id="PS51296"/>
    </source>
</evidence>
<keyword evidence="8" id="KW-0408">Iron</keyword>
<keyword evidence="4" id="KW-0479">Metal-binding</keyword>
<evidence type="ECO:0000256" key="10">
    <source>
        <dbReference type="ARBA" id="ARBA00023136"/>
    </source>
</evidence>
<comment type="caution">
    <text evidence="13">The sequence shown here is derived from an EMBL/GenBank/DDBJ whole genome shotgun (WGS) entry which is preliminary data.</text>
</comment>
<keyword evidence="7" id="KW-0560">Oxidoreductase</keyword>
<dbReference type="InterPro" id="IPR036922">
    <property type="entry name" value="Rieske_2Fe-2S_sf"/>
</dbReference>
<evidence type="ECO:0000256" key="1">
    <source>
        <dbReference type="ARBA" id="ARBA00004370"/>
    </source>
</evidence>
<dbReference type="PANTHER" id="PTHR21266:SF32">
    <property type="entry name" value="CHOLESTEROL 7-DESATURASE NVD"/>
    <property type="match status" value="1"/>
</dbReference>
<proteinExistence type="predicted"/>
<dbReference type="Gene3D" id="3.90.380.10">
    <property type="entry name" value="Naphthalene 1,2-dioxygenase Alpha Subunit, Chain A, domain 1"/>
    <property type="match status" value="1"/>
</dbReference>
<keyword evidence="3" id="KW-0001">2Fe-2S</keyword>
<dbReference type="GO" id="GO:0046872">
    <property type="term" value="F:metal ion binding"/>
    <property type="evidence" value="ECO:0007669"/>
    <property type="project" value="UniProtKB-KW"/>
</dbReference>
<dbReference type="InterPro" id="IPR050584">
    <property type="entry name" value="Cholesterol_7-desaturase"/>
</dbReference>
<name>A0AAD8QPF0_LOLMU</name>
<dbReference type="GO" id="GO:0016491">
    <property type="term" value="F:oxidoreductase activity"/>
    <property type="evidence" value="ECO:0007669"/>
    <property type="project" value="UniProtKB-KW"/>
</dbReference>
<evidence type="ECO:0000256" key="3">
    <source>
        <dbReference type="ARBA" id="ARBA00022714"/>
    </source>
</evidence>
<evidence type="ECO:0000256" key="8">
    <source>
        <dbReference type="ARBA" id="ARBA00023004"/>
    </source>
</evidence>
<evidence type="ECO:0000256" key="9">
    <source>
        <dbReference type="ARBA" id="ARBA00023014"/>
    </source>
</evidence>
<keyword evidence="10" id="KW-0472">Membrane</keyword>
<evidence type="ECO:0000256" key="5">
    <source>
        <dbReference type="ARBA" id="ARBA00022946"/>
    </source>
</evidence>
<dbReference type="GO" id="GO:0016020">
    <property type="term" value="C:membrane"/>
    <property type="evidence" value="ECO:0007669"/>
    <property type="project" value="UniProtKB-SubCell"/>
</dbReference>
<keyword evidence="5" id="KW-0809">Transit peptide</keyword>
<evidence type="ECO:0000256" key="4">
    <source>
        <dbReference type="ARBA" id="ARBA00022723"/>
    </source>
</evidence>
<keyword evidence="6" id="KW-1133">Transmembrane helix</keyword>
<feature type="domain" description="Rieske" evidence="12">
    <location>
        <begin position="68"/>
        <end position="177"/>
    </location>
</feature>
<organism evidence="13 14">
    <name type="scientific">Lolium multiflorum</name>
    <name type="common">Italian ryegrass</name>
    <name type="synonym">Lolium perenne subsp. multiflorum</name>
    <dbReference type="NCBI Taxonomy" id="4521"/>
    <lineage>
        <taxon>Eukaryota</taxon>
        <taxon>Viridiplantae</taxon>
        <taxon>Streptophyta</taxon>
        <taxon>Embryophyta</taxon>
        <taxon>Tracheophyta</taxon>
        <taxon>Spermatophyta</taxon>
        <taxon>Magnoliopsida</taxon>
        <taxon>Liliopsida</taxon>
        <taxon>Poales</taxon>
        <taxon>Poaceae</taxon>
        <taxon>BOP clade</taxon>
        <taxon>Pooideae</taxon>
        <taxon>Poodae</taxon>
        <taxon>Poeae</taxon>
        <taxon>Poeae Chloroplast Group 2 (Poeae type)</taxon>
        <taxon>Loliodinae</taxon>
        <taxon>Loliinae</taxon>
        <taxon>Lolium</taxon>
    </lineage>
</organism>